<sequence>MCRGPNLPLATVRLGGPQSLGDHRAGWMCPSSSQHAFPPFVTQPKQQPRSITTNNGQRVLKRWCNESH</sequence>
<keyword evidence="3" id="KW-1185">Reference proteome</keyword>
<proteinExistence type="predicted"/>
<name>A0ABN8IZZ7_9NEOP</name>
<feature type="region of interest" description="Disordered" evidence="1">
    <location>
        <begin position="36"/>
        <end position="68"/>
    </location>
</feature>
<gene>
    <name evidence="2" type="ORF">IPOD504_LOCUS14905</name>
</gene>
<reference evidence="2" key="1">
    <citation type="submission" date="2022-03" db="EMBL/GenBank/DDBJ databases">
        <authorList>
            <person name="Martin H S."/>
        </authorList>
    </citation>
    <scope>NUCLEOTIDE SEQUENCE</scope>
</reference>
<dbReference type="Proteomes" id="UP000837857">
    <property type="component" value="Chromosome 6"/>
</dbReference>
<evidence type="ECO:0000256" key="1">
    <source>
        <dbReference type="SAM" id="MobiDB-lite"/>
    </source>
</evidence>
<evidence type="ECO:0000313" key="3">
    <source>
        <dbReference type="Proteomes" id="UP000837857"/>
    </source>
</evidence>
<evidence type="ECO:0000313" key="2">
    <source>
        <dbReference type="EMBL" id="CAH2070921.1"/>
    </source>
</evidence>
<dbReference type="EMBL" id="OW152818">
    <property type="protein sequence ID" value="CAH2070921.1"/>
    <property type="molecule type" value="Genomic_DNA"/>
</dbReference>
<feature type="non-terminal residue" evidence="2">
    <location>
        <position position="1"/>
    </location>
</feature>
<accession>A0ABN8IZZ7</accession>
<organism evidence="2 3">
    <name type="scientific">Iphiclides podalirius</name>
    <name type="common">scarce swallowtail</name>
    <dbReference type="NCBI Taxonomy" id="110791"/>
    <lineage>
        <taxon>Eukaryota</taxon>
        <taxon>Metazoa</taxon>
        <taxon>Ecdysozoa</taxon>
        <taxon>Arthropoda</taxon>
        <taxon>Hexapoda</taxon>
        <taxon>Insecta</taxon>
        <taxon>Pterygota</taxon>
        <taxon>Neoptera</taxon>
        <taxon>Endopterygota</taxon>
        <taxon>Lepidoptera</taxon>
        <taxon>Glossata</taxon>
        <taxon>Ditrysia</taxon>
        <taxon>Papilionoidea</taxon>
        <taxon>Papilionidae</taxon>
        <taxon>Papilioninae</taxon>
        <taxon>Iphiclides</taxon>
    </lineage>
</organism>
<protein>
    <submittedName>
        <fullName evidence="2">Uncharacterized protein</fullName>
    </submittedName>
</protein>
<feature type="compositionally biased region" description="Polar residues" evidence="1">
    <location>
        <begin position="43"/>
        <end position="57"/>
    </location>
</feature>